<dbReference type="InterPro" id="IPR000008">
    <property type="entry name" value="C2_dom"/>
</dbReference>
<sequence>ECIFAAQVSFAGMSCKTSVKKNSCSPVWNEQIVITEMFPPLCQRLKIQIRDSDPVSDHIIATHFIPLSKISNEGSKGFLPTFGPSFIYLYGSIRDGSIFEDQSILNDGFSEGIMYRGRILMAIHTEILESVEANIAGVNVEPTQPLNEIKLYSRNNYGKTEEFLLFASIFESNMIDKKYADKPLHYEISIGNDGIQEDDSNQDLTASTYEHFDDKSLYCANNSNNNNNNNCSEKQNLLSFVSQQYNYDMRSTTSPIRPVMTDRQYYHLPIEAEKPCLYLKSSLPDHRRRAYNCNIIEKIGLNLEIGLLDVQEMIRVEKPHPDRRLRGVLEELMIDCSRFLTISKGFGGSAIGKTKLDRERVLMCQREIETICNTSKNINQNTNENNIKDQVKHVNKILHNLKELAKDPQHSMPDIFIWLLCGDKRIAYQRLQTRHYLFSIVEEECGKSCAKLHNIFLKLSGKKNEIIDGLIQNMVYIYVWIGNKKHKKYFAKGLPKGYRMLDELENAEKSHLMPPNTIYYECKHSFELRAHIYQARSLFASDSSGLSDPFAKVILTDACQTTEVIEETLSPTWDQMLIFPNITLYGDRNDILTNPPVIVIEIYDRDNVGKAEFIGRAVARDSYIRFSDMKYSTPQLQWFDIWRGDESAGQLLACFELIQISSKHKSNSYPDILPNYKCSLTPSVNTGSVMYDNEIGIYPLPESIRPTLSKYRIEVLFWGLRDLKRVQFMSVDRPRVDIECAGNILQSSIILNYKKNPNFMIPVKHIDIELPDQEMYCPPLTIRVMDCRSFGRFVLVGTHMIASLSKYAIKDTTKELFSYKKQEVIIHTKHVGFSVELNAKVSKSHSKGSIKGFKNTTHESPDTYETDEEDNSDWWSRYFASVDITTHQNVSEMSAILDVFSDPKKSLHNSAHHFGVNSKLRKSTNKTTSPKKNKDKTPVQTKHTSNLIQIYSNELELCPQFDGFTEYLQSFELFRGKRYGNDSDDLSRLCGIFKGSLKLYRHPFSNSIFESRFTPSNEPINVLVRIYVVKGSDLHPADLNGKADPYIVINLGSKRVSDKDNYISKQLNPIFGKCFEFDATFPQDSMCTIQIYDWDLFGTDDLIGETKIDLENRFYSKHRATCGISRVYETCGPNQWRDSLKPSQILAKLCKDHKISGPVMSPQKVKLGLTTFRFGDTNNDVITQLPLISEEDMALAVLHNWKHITGDLVPEHIETRSVYHPDKPGIEQGKVEMWVDMFAKDGPAPPPAIDISPRKPKSYELRVIIWNTEDVLLEDDAFFTGEKMSDIYVKGWLKGPEDMQCTDIHYRSLTGEGNFNWRFVFPFEYLPAEDKIVISRKETVFSWDETECKIPARLFLQVWDADHFSADDFLGAITLDLNRFPRGAKTAKLCSLDMLKNDRSTPTVLVAFLWQQGQGRSRTPRTNIEAELQLLTKEEAERNPVGFGRGEPDPLERPNRPDSSFLWVLNPLKSIRYVVWHNYKWLLIKGLCFLLLVLLFALFVYSIPGYTVKKMIGA</sequence>
<dbReference type="Pfam" id="PF00168">
    <property type="entry name" value="C2"/>
    <property type="match status" value="4"/>
</dbReference>
<keyword evidence="5 7" id="KW-0472">Membrane</keyword>
<dbReference type="Gene3D" id="2.60.40.150">
    <property type="entry name" value="C2 domain"/>
    <property type="match status" value="4"/>
</dbReference>
<dbReference type="InterPro" id="IPR012561">
    <property type="entry name" value="Ferlin_B-domain"/>
</dbReference>
<feature type="domain" description="C2" evidence="8">
    <location>
        <begin position="1241"/>
        <end position="1391"/>
    </location>
</feature>
<feature type="domain" description="C2" evidence="8">
    <location>
        <begin position="1"/>
        <end position="81"/>
    </location>
</feature>
<dbReference type="Pfam" id="PF16165">
    <property type="entry name" value="Ferlin_C"/>
    <property type="match status" value="1"/>
</dbReference>
<evidence type="ECO:0000259" key="8">
    <source>
        <dbReference type="PROSITE" id="PS50004"/>
    </source>
</evidence>
<dbReference type="InterPro" id="IPR037723">
    <property type="entry name" value="C2D_Ferlin"/>
</dbReference>
<evidence type="ECO:0000256" key="3">
    <source>
        <dbReference type="ARBA" id="ARBA00022737"/>
    </source>
</evidence>
<dbReference type="InterPro" id="IPR055072">
    <property type="entry name" value="Ferlin_DSRM"/>
</dbReference>
<feature type="compositionally biased region" description="Basic residues" evidence="6">
    <location>
        <begin position="919"/>
        <end position="934"/>
    </location>
</feature>
<name>A0A7R9PXC9_9ACAR</name>
<dbReference type="InterPro" id="IPR037725">
    <property type="entry name" value="C2F_Ferlin"/>
</dbReference>
<dbReference type="CDD" id="cd04018">
    <property type="entry name" value="C2C_Ferlin"/>
    <property type="match status" value="1"/>
</dbReference>
<dbReference type="InterPro" id="IPR037721">
    <property type="entry name" value="Ferlin"/>
</dbReference>
<dbReference type="OrthoDB" id="6497339at2759"/>
<reference evidence="9" key="1">
    <citation type="submission" date="2020-11" db="EMBL/GenBank/DDBJ databases">
        <authorList>
            <person name="Tran Van P."/>
        </authorList>
    </citation>
    <scope>NUCLEOTIDE SEQUENCE</scope>
</reference>
<dbReference type="FunFam" id="2.60.40.150:FF:000054">
    <property type="entry name" value="otoferlin isoform X2"/>
    <property type="match status" value="1"/>
</dbReference>
<comment type="subcellular location">
    <subcellularLocation>
        <location evidence="1">Membrane</location>
        <topology evidence="1">Single-pass membrane protein</topology>
    </subcellularLocation>
</comment>
<dbReference type="InterPro" id="IPR037722">
    <property type="entry name" value="C2C_Ferlin"/>
</dbReference>
<dbReference type="Pfam" id="PF08150">
    <property type="entry name" value="FerB"/>
    <property type="match status" value="1"/>
</dbReference>
<dbReference type="PANTHER" id="PTHR12546">
    <property type="entry name" value="FER-1-LIKE"/>
    <property type="match status" value="1"/>
</dbReference>
<dbReference type="PANTHER" id="PTHR12546:SF60">
    <property type="entry name" value="MISFIRE, ISOFORM F"/>
    <property type="match status" value="1"/>
</dbReference>
<feature type="domain" description="C2" evidence="8">
    <location>
        <begin position="509"/>
        <end position="639"/>
    </location>
</feature>
<dbReference type="Pfam" id="PF22901">
    <property type="entry name" value="dsrm_Ferlin"/>
    <property type="match status" value="1"/>
</dbReference>
<organism evidence="9">
    <name type="scientific">Medioppia subpectinata</name>
    <dbReference type="NCBI Taxonomy" id="1979941"/>
    <lineage>
        <taxon>Eukaryota</taxon>
        <taxon>Metazoa</taxon>
        <taxon>Ecdysozoa</taxon>
        <taxon>Arthropoda</taxon>
        <taxon>Chelicerata</taxon>
        <taxon>Arachnida</taxon>
        <taxon>Acari</taxon>
        <taxon>Acariformes</taxon>
        <taxon>Sarcoptiformes</taxon>
        <taxon>Oribatida</taxon>
        <taxon>Brachypylina</taxon>
        <taxon>Oppioidea</taxon>
        <taxon>Oppiidae</taxon>
        <taxon>Medioppia</taxon>
    </lineage>
</organism>
<feature type="region of interest" description="Disordered" evidence="6">
    <location>
        <begin position="846"/>
        <end position="869"/>
    </location>
</feature>
<evidence type="ECO:0000256" key="6">
    <source>
        <dbReference type="SAM" id="MobiDB-lite"/>
    </source>
</evidence>
<dbReference type="CDD" id="cd08374">
    <property type="entry name" value="C2F_Ferlin"/>
    <property type="match status" value="1"/>
</dbReference>
<dbReference type="GO" id="GO:0007009">
    <property type="term" value="P:plasma membrane organization"/>
    <property type="evidence" value="ECO:0007669"/>
    <property type="project" value="TreeGrafter"/>
</dbReference>
<protein>
    <recommendedName>
        <fullName evidence="8">C2 domain-containing protein</fullName>
    </recommendedName>
</protein>
<dbReference type="Proteomes" id="UP000759131">
    <property type="component" value="Unassembled WGS sequence"/>
</dbReference>
<dbReference type="EMBL" id="OC856234">
    <property type="protein sequence ID" value="CAD7623425.1"/>
    <property type="molecule type" value="Genomic_DNA"/>
</dbReference>
<gene>
    <name evidence="9" type="ORF">OSB1V03_LOCUS3881</name>
</gene>
<dbReference type="SMART" id="SM00239">
    <property type="entry name" value="C2"/>
    <property type="match status" value="4"/>
</dbReference>
<evidence type="ECO:0000313" key="10">
    <source>
        <dbReference type="Proteomes" id="UP000759131"/>
    </source>
</evidence>
<dbReference type="FunFam" id="2.60.40.150:FF:000026">
    <property type="entry name" value="dysferlin isoform X2"/>
    <property type="match status" value="1"/>
</dbReference>
<dbReference type="InterPro" id="IPR032362">
    <property type="entry name" value="Ferlin_C"/>
</dbReference>
<evidence type="ECO:0000256" key="7">
    <source>
        <dbReference type="SAM" id="Phobius"/>
    </source>
</evidence>
<evidence type="ECO:0000256" key="1">
    <source>
        <dbReference type="ARBA" id="ARBA00004167"/>
    </source>
</evidence>
<feature type="region of interest" description="Disordered" evidence="6">
    <location>
        <begin position="911"/>
        <end position="941"/>
    </location>
</feature>
<accession>A0A7R9PXC9</accession>
<evidence type="ECO:0000256" key="4">
    <source>
        <dbReference type="ARBA" id="ARBA00022989"/>
    </source>
</evidence>
<keyword evidence="10" id="KW-1185">Reference proteome</keyword>
<feature type="domain" description="C2" evidence="8">
    <location>
        <begin position="1003"/>
        <end position="1123"/>
    </location>
</feature>
<dbReference type="CDD" id="cd04017">
    <property type="entry name" value="C2D_Ferlin"/>
    <property type="match status" value="1"/>
</dbReference>
<feature type="non-terminal residue" evidence="9">
    <location>
        <position position="1"/>
    </location>
</feature>
<evidence type="ECO:0000256" key="5">
    <source>
        <dbReference type="ARBA" id="ARBA00023136"/>
    </source>
</evidence>
<keyword evidence="2 7" id="KW-0812">Transmembrane</keyword>
<evidence type="ECO:0000256" key="2">
    <source>
        <dbReference type="ARBA" id="ARBA00022692"/>
    </source>
</evidence>
<evidence type="ECO:0000313" key="9">
    <source>
        <dbReference type="EMBL" id="CAD7623425.1"/>
    </source>
</evidence>
<dbReference type="EMBL" id="CAJPIZ010001659">
    <property type="protein sequence ID" value="CAG2103855.1"/>
    <property type="molecule type" value="Genomic_DNA"/>
</dbReference>
<dbReference type="CDD" id="cd04037">
    <property type="entry name" value="C2E_Ferlin"/>
    <property type="match status" value="1"/>
</dbReference>
<feature type="transmembrane region" description="Helical" evidence="7">
    <location>
        <begin position="1481"/>
        <end position="1501"/>
    </location>
</feature>
<dbReference type="InterPro" id="IPR037724">
    <property type="entry name" value="C2E_Ferlin"/>
</dbReference>
<keyword evidence="4 7" id="KW-1133">Transmembrane helix</keyword>
<dbReference type="SUPFAM" id="SSF49562">
    <property type="entry name" value="C2 domain (Calcium/lipid-binding domain, CaLB)"/>
    <property type="match status" value="5"/>
</dbReference>
<dbReference type="GO" id="GO:0016020">
    <property type="term" value="C:membrane"/>
    <property type="evidence" value="ECO:0007669"/>
    <property type="project" value="UniProtKB-SubCell"/>
</dbReference>
<dbReference type="PROSITE" id="PS50004">
    <property type="entry name" value="C2"/>
    <property type="match status" value="5"/>
</dbReference>
<proteinExistence type="predicted"/>
<dbReference type="SMART" id="SM01201">
    <property type="entry name" value="FerB"/>
    <property type="match status" value="1"/>
</dbReference>
<dbReference type="InterPro" id="IPR035892">
    <property type="entry name" value="C2_domain_sf"/>
</dbReference>
<feature type="domain" description="C2" evidence="8">
    <location>
        <begin position="694"/>
        <end position="817"/>
    </location>
</feature>
<keyword evidence="3" id="KW-0677">Repeat</keyword>